<dbReference type="Proteomes" id="UP000184368">
    <property type="component" value="Unassembled WGS sequence"/>
</dbReference>
<dbReference type="PROSITE" id="PS51257">
    <property type="entry name" value="PROKAR_LIPOPROTEIN"/>
    <property type="match status" value="1"/>
</dbReference>
<name>A0A1M5BA36_9BACT</name>
<evidence type="ECO:0008006" key="3">
    <source>
        <dbReference type="Google" id="ProtNLM"/>
    </source>
</evidence>
<accession>A0A1M5BA36</accession>
<dbReference type="STRING" id="1302690.BUE76_17060"/>
<reference evidence="1 2" key="1">
    <citation type="submission" date="2016-11" db="EMBL/GenBank/DDBJ databases">
        <authorList>
            <person name="Jaros S."/>
            <person name="Januszkiewicz K."/>
            <person name="Wedrychowicz H."/>
        </authorList>
    </citation>
    <scope>NUCLEOTIDE SEQUENCE [LARGE SCALE GENOMIC DNA]</scope>
    <source>
        <strain evidence="1 2">DSM 26897</strain>
    </source>
</reference>
<organism evidence="1 2">
    <name type="scientific">Cnuella takakiae</name>
    <dbReference type="NCBI Taxonomy" id="1302690"/>
    <lineage>
        <taxon>Bacteria</taxon>
        <taxon>Pseudomonadati</taxon>
        <taxon>Bacteroidota</taxon>
        <taxon>Chitinophagia</taxon>
        <taxon>Chitinophagales</taxon>
        <taxon>Chitinophagaceae</taxon>
        <taxon>Cnuella</taxon>
    </lineage>
</organism>
<evidence type="ECO:0000313" key="1">
    <source>
        <dbReference type="EMBL" id="SHF39359.1"/>
    </source>
</evidence>
<keyword evidence="2" id="KW-1185">Reference proteome</keyword>
<dbReference type="AlphaFoldDB" id="A0A1M5BA36"/>
<proteinExistence type="predicted"/>
<protein>
    <recommendedName>
        <fullName evidence="3">Lipoprotein</fullName>
    </recommendedName>
</protein>
<gene>
    <name evidence="1" type="ORF">SAMN05444008_107219</name>
</gene>
<evidence type="ECO:0000313" key="2">
    <source>
        <dbReference type="Proteomes" id="UP000184368"/>
    </source>
</evidence>
<sequence length="219" mass="24777">MQKLVFPIAALLFLFSCTKNLTERKPVYFNDFESGNLLDIEISDRSGRVSSNQITTYNGNKVLGPFNNGKYVQFTIDTMPLHNRIKIEFDLYIHDNWTGNQIPPGHSLPDYWVLEVDGSYPIFTTFSNIAGLPQSFPLNYEAGVNPFPAKGNSWVIGLPGACTPAASGNGTTLYKVDLFHFHNFHRARVSFTDQMRLELPLCEKSWSIDNVRVTAMEFK</sequence>
<dbReference type="OrthoDB" id="670226at2"/>
<dbReference type="EMBL" id="FQUO01000007">
    <property type="protein sequence ID" value="SHF39359.1"/>
    <property type="molecule type" value="Genomic_DNA"/>
</dbReference>
<dbReference type="RefSeq" id="WP_143157294.1">
    <property type="nucleotide sequence ID" value="NZ_FQUO01000007.1"/>
</dbReference>